<evidence type="ECO:0000313" key="2">
    <source>
        <dbReference type="Proteomes" id="UP000824881"/>
    </source>
</evidence>
<organism evidence="1 2">
    <name type="scientific">Pleurotus cornucopiae</name>
    <name type="common">Cornucopia mushroom</name>
    <dbReference type="NCBI Taxonomy" id="5321"/>
    <lineage>
        <taxon>Eukaryota</taxon>
        <taxon>Fungi</taxon>
        <taxon>Dikarya</taxon>
        <taxon>Basidiomycota</taxon>
        <taxon>Agaricomycotina</taxon>
        <taxon>Agaricomycetes</taxon>
        <taxon>Agaricomycetidae</taxon>
        <taxon>Agaricales</taxon>
        <taxon>Pleurotineae</taxon>
        <taxon>Pleurotaceae</taxon>
        <taxon>Pleurotus</taxon>
    </lineage>
</organism>
<name>A0ACB7ILV9_PLECO</name>
<accession>A0ACB7ILV9</accession>
<evidence type="ECO:0000313" key="1">
    <source>
        <dbReference type="EMBL" id="KAG9218719.1"/>
    </source>
</evidence>
<dbReference type="Proteomes" id="UP000824881">
    <property type="component" value="Unassembled WGS sequence"/>
</dbReference>
<keyword evidence="2" id="KW-1185">Reference proteome</keyword>
<comment type="caution">
    <text evidence="1">The sequence shown here is derived from an EMBL/GenBank/DDBJ whole genome shotgun (WGS) entry which is preliminary data.</text>
</comment>
<protein>
    <submittedName>
        <fullName evidence="1">Uncharacterized protein</fullName>
    </submittedName>
</protein>
<proteinExistence type="predicted"/>
<sequence>MAKGSQLSQLKAALSQAGLTGNHTNGKKRTRAISDKEKDRAKKAAKLQEIQQKLNPFDVKVTKVKHDVGGRKIRGVSGRPAQSKQAGLEQRKRTLLKEYEEKGHAGGIIDRRFGENDPTMSIEERMLERFTKERQRASRAGAFNLEDEDELTHYGQSLSNLDDFDNAGLTLEDDDEEDPGQISREAVEKAHFGGFEDESDHEDEPERKKSKAEVMAEVIAKSKEHKMLRQIEKERDENIRHQLDEDFDSIRDLLYSQKPSVADVIPSTTVTAEPTKENPATIDADYDQRVRELAFDQRAKPKDRTKTDEEIALEQKEQLEKAEQRRRKRMLGLEDSEDEDGQPKAKRRKGGDDLDDDFHEEVEEEWDGLGNGLGGQPDHGEEEDDGEAESSEDDDEDQGGDEEEDDDDSQDSEDEEGELGEHDTLVPSRNEANRPKPKTSSELPFTFECPSSHDEFLEIVDGLDDGDVPTVVQRIRVLHHPSLSPDNKHKLQVLNHVLIDYVLYITSPPSPRFGLLTSLLPHLLALSRSYPTQSAEYFVAKLRLMHQNLRRGVAKGPLDPEAKTWPGIPELTLLRVIGAIWPTSDLNHIVVSPTRLLMGAYLGLGRVRSISDIASGLFLSTLLLQYEQVSKRLVPEALSFSVAAVLHLAHTPYVDAASVPGTFALPDFRADACRILALDAKKAKDTVIRKTNILALLSNASSDQQVKVDLLNTSLDLIGRFADLYKGLDGFIELFDPVRDILEAVETKRLPACLKTSLSPLQDKLKKMLHFARQSRQPLLLQVHKPIPIATYIPKFESSSSSYMRRQDPDRERNEAAKLRNQYKEERKGAIRELRKDARFLATVEQEKQKEKDRAYHERMKRVFGSLEGERAEQKAMEREKAKDKRSLHDHGISAMDQPRTSQIRPLSELSVKDADYKRLLTFMRNLVEEPLAGDETTPRIPFTNEWLTAVDSLNTFFDMVPSHGEIVWSDQADLLAMVEMSLQVVGLIALRVERVFIGNDDIGRKTLTKLLNLDYALGHWIDEDIPREVTTLRPMVLQTILAICRSLDAPTANPGTSASLLSDIMEEQLDALEELSQLLALSKFPITFRPFSVPRINHESDASFGATLDSIADVPLLAVTIVSALVQTLNIPLRNFVFLQKIQRRATELVLRLFHHVRSPACSTTVTFRSMALAGLFLAASQLCKQDTENRAQITSLFHDLPFHFVCFRIGESSKAITSPYEHDLRTAFSIPGFVNNRAADADTVVELLRYHPWAGESDELLAIVGVYLSQCIPRLSPQSLESIANKAATLSVGPVSEMLQGILVEARTHQTPKADNLSESPSWKAQFRVLASELILPDELSWMDEDNGNLDEASIVQAMNDVRIRFERPLKDRSSNARLALADRLTRLPCVLAKCYPQHAFLMVRWKRLTLIKQELEQTLGVLIRGLCDKGRTVRLSAGRTLHQMTQSYGTAEGLPVASIFNHLYRITEMHSMRETETLLITVGLIARFDCRASAFVPSTHSLKFLAVAKHLKRSPYNLVQPSMNMIAPFLVMRMVTQPGLLAETCRLISVNPTDFISTTLPRTLPQVFANSEARVLEKICQEVQMDSTQLFMKYAHDILAHVFLLPSQLATQQGLNFVKGVMNSGRNANSTPIHRIITSCLVPLLAELVVSLGDETGGNLAVDALDKVNKALSEPQASSKSSGSGELLKEHMLGIITSISQMLQELRGKQSVASKRRILRSFGILFTIIGSSISNVAPQIMATFQTMVVIPELAEVTLHSWMQFVTTLGDSDVGPHVGPISATLVSCWPAFSSIAQDSAKQLIRHIGFVLGPRLANNLDEIVDLSSVPELREEADRLGVLRGSSEPPQRLSRILDRAHNANVSVALQSLRELKRFMADEHQDFIRELASGDMFDPLVGQILSTLFSAACRDNEGTEEVHHLAYECIGILGAVDPDRCDIRPSDSRMIMMRNFVDEDESTAFVLHLISDLLVGAYRSTSDINYQGHLGFCIQELLKFCQFTPGLVAATITQSIPLKVRNRWKALPKHVLETVTPLLGGRFTLTLNPTSTPELPIYPKQSTYREWIQLWTVHLISRASGATAQKIFGVFRSAVRNKDVGVARFLLPHLILNILISGREDDREAILFEILAVLRDQDTSDSASSPDKKLLSAQAIFMLLDHLSTWVRVMRQEVNSKKQDTARRARITSVSDEELLQVDSILSSIDQELMAKAALQCKAYARSLMNFEQLVRTTRERSPASPTLHSSYERLHEIYAYLDEPDGMEGVSALILNPSLEHQIRQHESLGQWTSAQSCWELCLQKEPDNLDLHLGLLRCLRNLGHYDTLRTHVKGILTRNPGWQGALAGFQVESAWLVNAWDEVQELVKTSSSQTPSVIMAQVLLAMRTGEPNTLKEALSSGRTILGAPITASGVKGFRHAYDSLLDLHRTYELELISNVVNLKSGIPGSAEQRRQALKQLSRTLEGRLDTVLPTFRARESVLSIRRTAFAIHPELAKFAAEVGKSWLSSSKIARKAGQWQTAYSATLHARQVDDSYAFIESAKLLKATGEPLRALQELENTMRQLGLSEDSTVVNLTLDEEEMKKLKAKAETLRARWMAESDRFEDGHVLRVFTYAANIFPKWEGCNYHLGLYHDNTYKALDEREIPTRGPKLCYYTVKYFIKSLKYGSKHVYQTVPRLLTVWLDMADNEKMVTSDQFPKINELIIRAFQEIPLYKWYIAFPQIVSRVGHQNKDVIKILNPLMISILRTYMPQASWLFASIIHSNNQTRAERGRLLLDKMRSDPKNQRGVSTMIQNCLKMIRELLRICQHPARSETKLSIARHFPALQTLTGCSLIIPLQQSLTASMPPPSAAAQVQHHPFPQNSPTFGEFQDDVEVMSSLAKPRKVTLKGSDGLIYSFLAKPKDDLRKDARIMDLNTVVNKLLSGSSDSRRRQLHIRTYAAIPLNDELKAYHAKKLPPWGGELNEDCAKIKEAKLKDVGKVFQATILARYRPVFHEWLLETFPEPSAWLAGRLTYSRTVAVMSIVGFMVGLGDRHCENILLDTNTGDVVHCDFNCLFEKGKLLETPERVPFRLTQNVVDGLGITGTEGVFRVACELTLRLLREHKDTVMSILDAFIHDPLVEWEDEKRKMTAKERDRKNQVKDSVDLKMLAKNALVPMEKRLKGYYSPKDLHRGPTKEVSVSNLVQLLIQGATDLDNLARMYPGWAPWY</sequence>
<gene>
    <name evidence="1" type="ORF">CCMSSC00406_0001167</name>
</gene>
<dbReference type="EMBL" id="WQMT02000009">
    <property type="protein sequence ID" value="KAG9218719.1"/>
    <property type="molecule type" value="Genomic_DNA"/>
</dbReference>
<reference evidence="1 2" key="1">
    <citation type="journal article" date="2021" name="Appl. Environ. Microbiol.">
        <title>Genetic linkage and physical mapping for an oyster mushroom Pleurotus cornucopiae and QTL analysis for the trait cap color.</title>
        <authorList>
            <person name="Zhang Y."/>
            <person name="Gao W."/>
            <person name="Sonnenberg A."/>
            <person name="Chen Q."/>
            <person name="Zhang J."/>
            <person name="Huang C."/>
        </authorList>
    </citation>
    <scope>NUCLEOTIDE SEQUENCE [LARGE SCALE GENOMIC DNA]</scope>
    <source>
        <strain evidence="1">CCMSSC00406</strain>
    </source>
</reference>